<sequence>MAPTTPTTPTTPTEHDRTGGDERGTGAREVLERFRRASIARSADDMSRLYAADAVHEFPFTPPGVPSRLEGRDEIVTWMAEGWRAYPLAYERYRTLAVHDTGDPDTIVVEQEAVGTSPSTGAFALPNIVVLTVRDGRIVRLRDYADVLAVSAALGGGL</sequence>
<dbReference type="Gene3D" id="3.10.450.50">
    <property type="match status" value="1"/>
</dbReference>
<proteinExistence type="predicted"/>
<dbReference type="RefSeq" id="WP_344897336.1">
    <property type="nucleotide sequence ID" value="NZ_BAAAWD010000010.1"/>
</dbReference>
<feature type="region of interest" description="Disordered" evidence="1">
    <location>
        <begin position="1"/>
        <end position="27"/>
    </location>
</feature>
<evidence type="ECO:0000313" key="4">
    <source>
        <dbReference type="Proteomes" id="UP001499930"/>
    </source>
</evidence>
<reference evidence="3 4" key="1">
    <citation type="journal article" date="2019" name="Int. J. Syst. Evol. Microbiol.">
        <title>The Global Catalogue of Microorganisms (GCM) 10K type strain sequencing project: providing services to taxonomists for standard genome sequencing and annotation.</title>
        <authorList>
            <consortium name="The Broad Institute Genomics Platform"/>
            <consortium name="The Broad Institute Genome Sequencing Center for Infectious Disease"/>
            <person name="Wu L."/>
            <person name="Ma J."/>
        </authorList>
    </citation>
    <scope>NUCLEOTIDE SEQUENCE [LARGE SCALE GENOMIC DNA]</scope>
    <source>
        <strain evidence="3 4">JCM 3106</strain>
    </source>
</reference>
<evidence type="ECO:0000256" key="1">
    <source>
        <dbReference type="SAM" id="MobiDB-lite"/>
    </source>
</evidence>
<comment type="caution">
    <text evidence="3">The sequence shown here is derived from an EMBL/GenBank/DDBJ whole genome shotgun (WGS) entry which is preliminary data.</text>
</comment>
<keyword evidence="4" id="KW-1185">Reference proteome</keyword>
<organism evidence="3 4">
    <name type="scientific">Streptosporangium longisporum</name>
    <dbReference type="NCBI Taxonomy" id="46187"/>
    <lineage>
        <taxon>Bacteria</taxon>
        <taxon>Bacillati</taxon>
        <taxon>Actinomycetota</taxon>
        <taxon>Actinomycetes</taxon>
        <taxon>Streptosporangiales</taxon>
        <taxon>Streptosporangiaceae</taxon>
        <taxon>Streptosporangium</taxon>
    </lineage>
</organism>
<dbReference type="InterPro" id="IPR032710">
    <property type="entry name" value="NTF2-like_dom_sf"/>
</dbReference>
<feature type="compositionally biased region" description="Basic and acidic residues" evidence="1">
    <location>
        <begin position="13"/>
        <end position="27"/>
    </location>
</feature>
<dbReference type="EMBL" id="BAAAWD010000010">
    <property type="protein sequence ID" value="GAA3012888.1"/>
    <property type="molecule type" value="Genomic_DNA"/>
</dbReference>
<accession>A0ABN3Y5Z5</accession>
<evidence type="ECO:0000313" key="3">
    <source>
        <dbReference type="EMBL" id="GAA3012888.1"/>
    </source>
</evidence>
<dbReference type="SUPFAM" id="SSF54427">
    <property type="entry name" value="NTF2-like"/>
    <property type="match status" value="1"/>
</dbReference>
<name>A0ABN3Y5Z5_9ACTN</name>
<dbReference type="Pfam" id="PF12680">
    <property type="entry name" value="SnoaL_2"/>
    <property type="match status" value="1"/>
</dbReference>
<gene>
    <name evidence="3" type="ORF">GCM10017559_39980</name>
</gene>
<dbReference type="Proteomes" id="UP001499930">
    <property type="component" value="Unassembled WGS sequence"/>
</dbReference>
<dbReference type="InterPro" id="IPR037401">
    <property type="entry name" value="SnoaL-like"/>
</dbReference>
<protein>
    <submittedName>
        <fullName evidence="3">Nuclear transport factor 2 family protein</fullName>
    </submittedName>
</protein>
<feature type="domain" description="SnoaL-like" evidence="2">
    <location>
        <begin position="32"/>
        <end position="140"/>
    </location>
</feature>
<evidence type="ECO:0000259" key="2">
    <source>
        <dbReference type="Pfam" id="PF12680"/>
    </source>
</evidence>
<feature type="compositionally biased region" description="Low complexity" evidence="1">
    <location>
        <begin position="1"/>
        <end position="12"/>
    </location>
</feature>